<comment type="caution">
    <text evidence="1">The sequence shown here is derived from an EMBL/GenBank/DDBJ whole genome shotgun (WGS) entry which is preliminary data.</text>
</comment>
<organism evidence="1 2">
    <name type="scientific">Melastoma candidum</name>
    <dbReference type="NCBI Taxonomy" id="119954"/>
    <lineage>
        <taxon>Eukaryota</taxon>
        <taxon>Viridiplantae</taxon>
        <taxon>Streptophyta</taxon>
        <taxon>Embryophyta</taxon>
        <taxon>Tracheophyta</taxon>
        <taxon>Spermatophyta</taxon>
        <taxon>Magnoliopsida</taxon>
        <taxon>eudicotyledons</taxon>
        <taxon>Gunneridae</taxon>
        <taxon>Pentapetalae</taxon>
        <taxon>rosids</taxon>
        <taxon>malvids</taxon>
        <taxon>Myrtales</taxon>
        <taxon>Melastomataceae</taxon>
        <taxon>Melastomatoideae</taxon>
        <taxon>Melastomateae</taxon>
        <taxon>Melastoma</taxon>
    </lineage>
</organism>
<evidence type="ECO:0000313" key="1">
    <source>
        <dbReference type="EMBL" id="KAI4380980.1"/>
    </source>
</evidence>
<proteinExistence type="predicted"/>
<dbReference type="Proteomes" id="UP001057402">
    <property type="component" value="Chromosome 3"/>
</dbReference>
<protein>
    <submittedName>
        <fullName evidence="1">Uncharacterized protein</fullName>
    </submittedName>
</protein>
<gene>
    <name evidence="1" type="ORF">MLD38_007102</name>
</gene>
<dbReference type="EMBL" id="CM042882">
    <property type="protein sequence ID" value="KAI4380980.1"/>
    <property type="molecule type" value="Genomic_DNA"/>
</dbReference>
<sequence length="239" mass="26764">MTTRDDWLSSAISDDRIVAQLLLHIHHPTSSSLLPPPQWGVRHPRSRMVFTCDLSPDKKRDSSRNSPTTPLAWSVVVDSTSPYPRSKAVIADEPATPDANKSKKKMTFAEIKEDEVSLLKERVHFNEEIATLRTTFMEHTATNENLKRIKLDFDLNSTDGATTATDGKKKTALTLEEKPILICRTSSTSQSSSCFHQASMQGEEPDGCFLLPDLNMTPSEHDFSLDNLHRAEEIQVMSI</sequence>
<evidence type="ECO:0000313" key="2">
    <source>
        <dbReference type="Proteomes" id="UP001057402"/>
    </source>
</evidence>
<name>A0ACB9RQ06_9MYRT</name>
<accession>A0ACB9RQ06</accession>
<reference evidence="2" key="1">
    <citation type="journal article" date="2023" name="Front. Plant Sci.">
        <title>Chromosomal-level genome assembly of Melastoma candidum provides insights into trichome evolution.</title>
        <authorList>
            <person name="Zhong Y."/>
            <person name="Wu W."/>
            <person name="Sun C."/>
            <person name="Zou P."/>
            <person name="Liu Y."/>
            <person name="Dai S."/>
            <person name="Zhou R."/>
        </authorList>
    </citation>
    <scope>NUCLEOTIDE SEQUENCE [LARGE SCALE GENOMIC DNA]</scope>
</reference>
<keyword evidence="2" id="KW-1185">Reference proteome</keyword>